<feature type="non-terminal residue" evidence="3">
    <location>
        <position position="1"/>
    </location>
</feature>
<dbReference type="SMART" id="SM00460">
    <property type="entry name" value="TGc"/>
    <property type="match status" value="1"/>
</dbReference>
<keyword evidence="1" id="KW-0472">Membrane</keyword>
<keyword evidence="1" id="KW-0812">Transmembrane</keyword>
<protein>
    <submittedName>
        <fullName evidence="3">DUF3488 domain-containing protein</fullName>
    </submittedName>
</protein>
<dbReference type="AlphaFoldDB" id="A0A7C5IYI7"/>
<accession>A0A7C5IYI7</accession>
<proteinExistence type="predicted"/>
<evidence type="ECO:0000256" key="1">
    <source>
        <dbReference type="SAM" id="Phobius"/>
    </source>
</evidence>
<dbReference type="InterPro" id="IPR021878">
    <property type="entry name" value="TgpA_N"/>
</dbReference>
<dbReference type="SUPFAM" id="SSF54001">
    <property type="entry name" value="Cysteine proteinases"/>
    <property type="match status" value="1"/>
</dbReference>
<dbReference type="InterPro" id="IPR038765">
    <property type="entry name" value="Papain-like_cys_pep_sf"/>
</dbReference>
<dbReference type="PANTHER" id="PTHR42736">
    <property type="entry name" value="PROTEIN-GLUTAMINE GAMMA-GLUTAMYLTRANSFERASE"/>
    <property type="match status" value="1"/>
</dbReference>
<feature type="transmembrane region" description="Helical" evidence="1">
    <location>
        <begin position="373"/>
        <end position="394"/>
    </location>
</feature>
<name>A0A7C5IYI7_9GAMM</name>
<dbReference type="EMBL" id="DROM01000211">
    <property type="protein sequence ID" value="HHH13269.1"/>
    <property type="molecule type" value="Genomic_DNA"/>
</dbReference>
<keyword evidence="1" id="KW-1133">Transmembrane helix</keyword>
<dbReference type="Gene3D" id="3.10.620.30">
    <property type="match status" value="1"/>
</dbReference>
<organism evidence="3">
    <name type="scientific">Thiolapillus brandeum</name>
    <dbReference type="NCBI Taxonomy" id="1076588"/>
    <lineage>
        <taxon>Bacteria</taxon>
        <taxon>Pseudomonadati</taxon>
        <taxon>Pseudomonadota</taxon>
        <taxon>Gammaproteobacteria</taxon>
        <taxon>Chromatiales</taxon>
        <taxon>Sedimenticolaceae</taxon>
        <taxon>Thiolapillus</taxon>
    </lineage>
</organism>
<dbReference type="Pfam" id="PF11992">
    <property type="entry name" value="TgpA_N"/>
    <property type="match status" value="1"/>
</dbReference>
<dbReference type="InterPro" id="IPR002931">
    <property type="entry name" value="Transglutaminase-like"/>
</dbReference>
<dbReference type="Pfam" id="PF01841">
    <property type="entry name" value="Transglut_core"/>
    <property type="match status" value="1"/>
</dbReference>
<feature type="domain" description="Transglutaminase-like" evidence="2">
    <location>
        <begin position="224"/>
        <end position="295"/>
    </location>
</feature>
<dbReference type="Pfam" id="PF13559">
    <property type="entry name" value="DUF4129"/>
    <property type="match status" value="1"/>
</dbReference>
<reference evidence="3" key="1">
    <citation type="journal article" date="2020" name="mSystems">
        <title>Genome- and Community-Level Interaction Insights into Carbon Utilization and Element Cycling Functions of Hydrothermarchaeota in Hydrothermal Sediment.</title>
        <authorList>
            <person name="Zhou Z."/>
            <person name="Liu Y."/>
            <person name="Xu W."/>
            <person name="Pan J."/>
            <person name="Luo Z.H."/>
            <person name="Li M."/>
        </authorList>
    </citation>
    <scope>NUCLEOTIDE SEQUENCE [LARGE SCALE GENOMIC DNA]</scope>
    <source>
        <strain evidence="3">HyVt-535</strain>
    </source>
</reference>
<comment type="caution">
    <text evidence="3">The sequence shown here is derived from an EMBL/GenBank/DDBJ whole genome shotgun (WGS) entry which is preliminary data.</text>
</comment>
<sequence length="480" mass="54274">VMALLFFLFPRLEGPLWSLQLGTTAVTGMSDQVRMGSIARLGLSEEVAFRVRFQGEPPPADQRYWRGMVLWHTDGRTWRRVEAPPAHWARQAPEEALRYEVTMEPSGRPWLFPLDRVIHADAALRVDGDFGLEAGGPVRQRFTYRATSIRPPLREALDRRQRQLGLQLPPRISSRTRALARHWRHRAASDAEVVRLALDHFNREPFVYTLRPPLLEGDPVDRFLFVTRKGFCEHYATSFVLLMRLAGIPARVVVGYQGGELNPVGGHLVVRQSDAHAWAEVWLEGKGWTRVDPTAAVAPERIERGIAPVAAPMGAPVRFRLSVEPDLWARLARQLGWYRDDLQLLWHYWVVGYDRDRQQSLLARMGLGGLSGYRLALAAVAGALGAGALLFFLAGRTPRRPPDPARAAWKHFRRKLARAGLELPDTLGPLETAQAAMTRFPARAAELQRIAQLYIRLRYGPGGGRALTGELRRRIRRLRL</sequence>
<dbReference type="InterPro" id="IPR052901">
    <property type="entry name" value="Bact_TGase-like"/>
</dbReference>
<dbReference type="InterPro" id="IPR025403">
    <property type="entry name" value="TgpA-like_C"/>
</dbReference>
<evidence type="ECO:0000259" key="2">
    <source>
        <dbReference type="SMART" id="SM00460"/>
    </source>
</evidence>
<dbReference type="PANTHER" id="PTHR42736:SF1">
    <property type="entry name" value="PROTEIN-GLUTAMINE GAMMA-GLUTAMYLTRANSFERASE"/>
    <property type="match status" value="1"/>
</dbReference>
<dbReference type="Proteomes" id="UP000886100">
    <property type="component" value="Unassembled WGS sequence"/>
</dbReference>
<evidence type="ECO:0000313" key="3">
    <source>
        <dbReference type="EMBL" id="HHH13269.1"/>
    </source>
</evidence>
<gene>
    <name evidence="3" type="ORF">ENJ98_03450</name>
</gene>